<proteinExistence type="predicted"/>
<organism evidence="1 2">
    <name type="scientific">Slackia isoflavoniconvertens</name>
    <dbReference type="NCBI Taxonomy" id="572010"/>
    <lineage>
        <taxon>Bacteria</taxon>
        <taxon>Bacillati</taxon>
        <taxon>Actinomycetota</taxon>
        <taxon>Coriobacteriia</taxon>
        <taxon>Eggerthellales</taxon>
        <taxon>Eggerthellaceae</taxon>
        <taxon>Slackia</taxon>
    </lineage>
</organism>
<dbReference type="AlphaFoldDB" id="A0A369LS30"/>
<reference evidence="1 2" key="1">
    <citation type="journal article" date="2018" name="Elife">
        <title>Discovery and characterization of a prevalent human gut bacterial enzyme sufficient for the inactivation of a family of plant toxins.</title>
        <authorList>
            <person name="Koppel N."/>
            <person name="Bisanz J.E."/>
            <person name="Pandelia M.E."/>
            <person name="Turnbaugh P.J."/>
            <person name="Balskus E.P."/>
        </authorList>
    </citation>
    <scope>NUCLEOTIDE SEQUENCE [LARGE SCALE GENOMIC DNA]</scope>
    <source>
        <strain evidence="1 2">OB21 GAM31</strain>
    </source>
</reference>
<accession>A0A369LS30</accession>
<name>A0A369LS30_9ACTN</name>
<evidence type="ECO:0000313" key="2">
    <source>
        <dbReference type="Proteomes" id="UP000253975"/>
    </source>
</evidence>
<comment type="caution">
    <text evidence="1">The sequence shown here is derived from an EMBL/GenBank/DDBJ whole genome shotgun (WGS) entry which is preliminary data.</text>
</comment>
<gene>
    <name evidence="1" type="ORF">C1881_00145</name>
</gene>
<dbReference type="EMBL" id="PPTO01000001">
    <property type="protein sequence ID" value="RDB60975.1"/>
    <property type="molecule type" value="Genomic_DNA"/>
</dbReference>
<dbReference type="Proteomes" id="UP000253975">
    <property type="component" value="Unassembled WGS sequence"/>
</dbReference>
<sequence length="100" mass="11004">MLENGKMVERGSLVGAVTGEALFGGLEGALLGSMACAYDEAYCTSMMLKIITRQRGNEVIFLPLIQSKTKCDSASYRQAVEDAFEIVDKIDEIIWAEFDE</sequence>
<protein>
    <submittedName>
        <fullName evidence="1">Uncharacterized protein</fullName>
    </submittedName>
</protein>
<evidence type="ECO:0000313" key="1">
    <source>
        <dbReference type="EMBL" id="RDB60975.1"/>
    </source>
</evidence>